<dbReference type="EMBL" id="OZ004259">
    <property type="protein sequence ID" value="CAK7918992.1"/>
    <property type="molecule type" value="Genomic_DNA"/>
</dbReference>
<evidence type="ECO:0000313" key="7">
    <source>
        <dbReference type="Proteomes" id="UP001497600"/>
    </source>
</evidence>
<keyword evidence="6" id="KW-0687">Ribonucleoprotein</keyword>
<sequence>MSKSENEKVSVDQYGRKVWDVDAYAKQANKKVPIKKKLGPLLDSQQSYLSHRDNLLEQSVNAVQQHTLLGSSGTVASIAGADVSTGGTSGGRKKLFGFNCPVCELSFRDTMALVDHFNSPQHISRVKGRSEEQDPDIGVQSATLEEVKAMMETLAERIVRASDGGSNMDTFAERAKKRQEFELKLENKRREKRIQYKQRKRAKQKILEVGSGGDDIEAMLGISGFGSTKR</sequence>
<organism evidence="6 7">
    <name type="scientific">[Candida] anglica</name>
    <dbReference type="NCBI Taxonomy" id="148631"/>
    <lineage>
        <taxon>Eukaryota</taxon>
        <taxon>Fungi</taxon>
        <taxon>Dikarya</taxon>
        <taxon>Ascomycota</taxon>
        <taxon>Saccharomycotina</taxon>
        <taxon>Pichiomycetes</taxon>
        <taxon>Debaryomycetaceae</taxon>
        <taxon>Kurtzmaniella</taxon>
    </lineage>
</organism>
<proteinExistence type="predicted"/>
<evidence type="ECO:0000256" key="4">
    <source>
        <dbReference type="ARBA" id="ARBA00023242"/>
    </source>
</evidence>
<dbReference type="InterPro" id="IPR036236">
    <property type="entry name" value="Znf_C2H2_sf"/>
</dbReference>
<keyword evidence="7" id="KW-1185">Reference proteome</keyword>
<dbReference type="SUPFAM" id="SSF57667">
    <property type="entry name" value="beta-beta-alpha zinc fingers"/>
    <property type="match status" value="1"/>
</dbReference>
<gene>
    <name evidence="6" type="primary">SNU23</name>
    <name evidence="6" type="ORF">CAAN4_G15830</name>
</gene>
<evidence type="ECO:0000256" key="1">
    <source>
        <dbReference type="ARBA" id="ARBA00022723"/>
    </source>
</evidence>
<keyword evidence="2" id="KW-0863">Zinc-finger</keyword>
<feature type="domain" description="C2H2-type" evidence="5">
    <location>
        <begin position="100"/>
        <end position="122"/>
    </location>
</feature>
<protein>
    <submittedName>
        <fullName evidence="6">23 kDa U4/U6.U5 small nuclear ribonucleoprotein component</fullName>
    </submittedName>
</protein>
<dbReference type="InterPro" id="IPR040107">
    <property type="entry name" value="Snu23"/>
</dbReference>
<evidence type="ECO:0000313" key="6">
    <source>
        <dbReference type="EMBL" id="CAK7918992.1"/>
    </source>
</evidence>
<reference evidence="6 7" key="1">
    <citation type="submission" date="2024-01" db="EMBL/GenBank/DDBJ databases">
        <authorList>
            <consortium name="Genoscope - CEA"/>
            <person name="William W."/>
        </authorList>
    </citation>
    <scope>NUCLEOTIDE SEQUENCE [LARGE SCALE GENOMIC DNA]</scope>
    <source>
        <strain evidence="6 7">29B2s-10</strain>
    </source>
</reference>
<accession>A0ABP0EL93</accession>
<evidence type="ECO:0000259" key="5">
    <source>
        <dbReference type="PROSITE" id="PS00028"/>
    </source>
</evidence>
<dbReference type="GO" id="GO:1990904">
    <property type="term" value="C:ribonucleoprotein complex"/>
    <property type="evidence" value="ECO:0007669"/>
    <property type="project" value="UniProtKB-KW"/>
</dbReference>
<keyword evidence="1" id="KW-0479">Metal-binding</keyword>
<keyword evidence="3" id="KW-0862">Zinc</keyword>
<evidence type="ECO:0000256" key="3">
    <source>
        <dbReference type="ARBA" id="ARBA00022833"/>
    </source>
</evidence>
<keyword evidence="4" id="KW-0539">Nucleus</keyword>
<dbReference type="PANTHER" id="PTHR45986:SF1">
    <property type="entry name" value="ZINC FINGER MATRIN-TYPE PROTEIN 2"/>
    <property type="match status" value="1"/>
</dbReference>
<name>A0ABP0EL93_9ASCO</name>
<evidence type="ECO:0000256" key="2">
    <source>
        <dbReference type="ARBA" id="ARBA00022771"/>
    </source>
</evidence>
<dbReference type="PANTHER" id="PTHR45986">
    <property type="entry name" value="ZINC FINGER MATRIN-TYPE PROTEIN 2"/>
    <property type="match status" value="1"/>
</dbReference>
<dbReference type="InterPro" id="IPR013087">
    <property type="entry name" value="Znf_C2H2_type"/>
</dbReference>
<dbReference type="Proteomes" id="UP001497600">
    <property type="component" value="Chromosome G"/>
</dbReference>
<dbReference type="PROSITE" id="PS00028">
    <property type="entry name" value="ZINC_FINGER_C2H2_1"/>
    <property type="match status" value="1"/>
</dbReference>